<dbReference type="InterPro" id="IPR029069">
    <property type="entry name" value="HotDog_dom_sf"/>
</dbReference>
<evidence type="ECO:0008006" key="3">
    <source>
        <dbReference type="Google" id="ProtNLM"/>
    </source>
</evidence>
<comment type="caution">
    <text evidence="1">The sequence shown here is derived from an EMBL/GenBank/DDBJ whole genome shotgun (WGS) entry which is preliminary data.</text>
</comment>
<keyword evidence="2" id="KW-1185">Reference proteome</keyword>
<dbReference type="Proteomes" id="UP000325255">
    <property type="component" value="Unassembled WGS sequence"/>
</dbReference>
<proteinExistence type="predicted"/>
<dbReference type="OrthoDB" id="9801735at2"/>
<dbReference type="EMBL" id="VWPK01000063">
    <property type="protein sequence ID" value="KAA5608958.1"/>
    <property type="molecule type" value="Genomic_DNA"/>
</dbReference>
<protein>
    <recommendedName>
        <fullName evidence="3">MaoC-like domain-containing protein</fullName>
    </recommendedName>
</protein>
<dbReference type="SUPFAM" id="SSF54637">
    <property type="entry name" value="Thioesterase/thiol ester dehydrase-isomerase"/>
    <property type="match status" value="1"/>
</dbReference>
<sequence length="139" mass="14768">MITVATPAELGRFIGQEQRSPSGLVVDAAMVEAFLALCGDGNPIHQGADAIVPGNLLLAQLPRFLQALFRVGHCRRSLLAGYRAVRFRRPVPVGACVHLAATLAAVTPARDLVRVETACRVLHGEAVALTADVTDVYMV</sequence>
<dbReference type="AlphaFoldDB" id="A0A5M6IN31"/>
<organism evidence="1 2">
    <name type="scientific">Rhodovastum atsumiense</name>
    <dbReference type="NCBI Taxonomy" id="504468"/>
    <lineage>
        <taxon>Bacteria</taxon>
        <taxon>Pseudomonadati</taxon>
        <taxon>Pseudomonadota</taxon>
        <taxon>Alphaproteobacteria</taxon>
        <taxon>Acetobacterales</taxon>
        <taxon>Acetobacteraceae</taxon>
        <taxon>Rhodovastum</taxon>
    </lineage>
</organism>
<accession>A0A5M6IN31</accession>
<dbReference type="Gene3D" id="3.10.129.10">
    <property type="entry name" value="Hotdog Thioesterase"/>
    <property type="match status" value="1"/>
</dbReference>
<evidence type="ECO:0000313" key="2">
    <source>
        <dbReference type="Proteomes" id="UP000325255"/>
    </source>
</evidence>
<dbReference type="RefSeq" id="WP_150044537.1">
    <property type="nucleotide sequence ID" value="NZ_OW485601.1"/>
</dbReference>
<reference evidence="1 2" key="1">
    <citation type="submission" date="2019-09" db="EMBL/GenBank/DDBJ databases">
        <title>Genome sequence of Rhodovastum atsumiense, a diverse member of the Acetobacteraceae family of non-sulfur purple photosynthetic bacteria.</title>
        <authorList>
            <person name="Meyer T."/>
            <person name="Kyndt J."/>
        </authorList>
    </citation>
    <scope>NUCLEOTIDE SEQUENCE [LARGE SCALE GENOMIC DNA]</scope>
    <source>
        <strain evidence="1 2">DSM 21279</strain>
    </source>
</reference>
<gene>
    <name evidence="1" type="ORF">F1189_26480</name>
</gene>
<name>A0A5M6IN31_9PROT</name>
<evidence type="ECO:0000313" key="1">
    <source>
        <dbReference type="EMBL" id="KAA5608958.1"/>
    </source>
</evidence>